<dbReference type="AlphaFoldDB" id="A0A8S1U1M8"/>
<evidence type="ECO:0000313" key="3">
    <source>
        <dbReference type="Proteomes" id="UP000689195"/>
    </source>
</evidence>
<keyword evidence="1" id="KW-1133">Transmembrane helix</keyword>
<gene>
    <name evidence="2" type="ORF">PPENT_87.1.T0310334</name>
</gene>
<keyword evidence="1" id="KW-0472">Membrane</keyword>
<keyword evidence="3" id="KW-1185">Reference proteome</keyword>
<evidence type="ECO:0008006" key="4">
    <source>
        <dbReference type="Google" id="ProtNLM"/>
    </source>
</evidence>
<name>A0A8S1U1M8_9CILI</name>
<proteinExistence type="predicted"/>
<keyword evidence="1" id="KW-0812">Transmembrane</keyword>
<evidence type="ECO:0000313" key="2">
    <source>
        <dbReference type="EMBL" id="CAD8158428.1"/>
    </source>
</evidence>
<evidence type="ECO:0000256" key="1">
    <source>
        <dbReference type="SAM" id="Phobius"/>
    </source>
</evidence>
<protein>
    <recommendedName>
        <fullName evidence="4">Transmembrane protein</fullName>
    </recommendedName>
</protein>
<accession>A0A8S1U1M8</accession>
<dbReference type="EMBL" id="CAJJDO010000031">
    <property type="protein sequence ID" value="CAD8158428.1"/>
    <property type="molecule type" value="Genomic_DNA"/>
</dbReference>
<comment type="caution">
    <text evidence="2">The sequence shown here is derived from an EMBL/GenBank/DDBJ whole genome shotgun (WGS) entry which is preliminary data.</text>
</comment>
<organism evidence="2 3">
    <name type="scientific">Paramecium pentaurelia</name>
    <dbReference type="NCBI Taxonomy" id="43138"/>
    <lineage>
        <taxon>Eukaryota</taxon>
        <taxon>Sar</taxon>
        <taxon>Alveolata</taxon>
        <taxon>Ciliophora</taxon>
        <taxon>Intramacronucleata</taxon>
        <taxon>Oligohymenophorea</taxon>
        <taxon>Peniculida</taxon>
        <taxon>Parameciidae</taxon>
        <taxon>Paramecium</taxon>
    </lineage>
</organism>
<feature type="transmembrane region" description="Helical" evidence="1">
    <location>
        <begin position="47"/>
        <end position="70"/>
    </location>
</feature>
<dbReference type="Proteomes" id="UP000689195">
    <property type="component" value="Unassembled WGS sequence"/>
</dbReference>
<reference evidence="2" key="1">
    <citation type="submission" date="2021-01" db="EMBL/GenBank/DDBJ databases">
        <authorList>
            <consortium name="Genoscope - CEA"/>
            <person name="William W."/>
        </authorList>
    </citation>
    <scope>NUCLEOTIDE SEQUENCE</scope>
</reference>
<sequence length="106" mass="13142">MLLYYQEYWKLFQLFWKDYKSSIQFQPYIMVETPKPLQKSFRIIAKLFFILGLKFWISFYCCGIGLWILFVKMPIIYLNPQNVENYSNDLSEFIFKRQQEILENYF</sequence>